<dbReference type="InterPro" id="IPR036388">
    <property type="entry name" value="WH-like_DNA-bd_sf"/>
</dbReference>
<comment type="caution">
    <text evidence="6">The sequence shown here is derived from an EMBL/GenBank/DDBJ whole genome shotgun (WGS) entry which is preliminary data.</text>
</comment>
<dbReference type="Proteomes" id="UP001062901">
    <property type="component" value="Unassembled WGS sequence"/>
</dbReference>
<evidence type="ECO:0000256" key="3">
    <source>
        <dbReference type="ARBA" id="ARBA00018111"/>
    </source>
</evidence>
<comment type="similarity">
    <text evidence="2">Belongs to the RecX family.</text>
</comment>
<evidence type="ECO:0000313" key="7">
    <source>
        <dbReference type="Proteomes" id="UP001062901"/>
    </source>
</evidence>
<dbReference type="Gene3D" id="1.10.10.10">
    <property type="entry name" value="Winged helix-like DNA-binding domain superfamily/Winged helix DNA-binding domain"/>
    <property type="match status" value="1"/>
</dbReference>
<keyword evidence="7" id="KW-1185">Reference proteome</keyword>
<dbReference type="InterPro" id="IPR003783">
    <property type="entry name" value="Regulatory_RecX"/>
</dbReference>
<accession>A0ABQ0NZP9</accession>
<dbReference type="Pfam" id="PF02631">
    <property type="entry name" value="RecX_HTH2"/>
    <property type="match status" value="1"/>
</dbReference>
<dbReference type="PANTHER" id="PTHR33602">
    <property type="entry name" value="REGULATORY PROTEIN RECX FAMILY PROTEIN"/>
    <property type="match status" value="1"/>
</dbReference>
<dbReference type="EMBL" id="BAQD01000027">
    <property type="protein sequence ID" value="GBQ07402.1"/>
    <property type="molecule type" value="Genomic_DNA"/>
</dbReference>
<evidence type="ECO:0000313" key="6">
    <source>
        <dbReference type="EMBL" id="GBQ07402.1"/>
    </source>
</evidence>
<protein>
    <recommendedName>
        <fullName evidence="3">Regulatory protein RecX</fullName>
    </recommendedName>
</protein>
<dbReference type="RefSeq" id="WP_018979744.1">
    <property type="nucleotide sequence ID" value="NZ_BAQD01000027.1"/>
</dbReference>
<gene>
    <name evidence="6" type="ORF">AA15669_1366</name>
</gene>
<evidence type="ECO:0000256" key="4">
    <source>
        <dbReference type="ARBA" id="ARBA00022490"/>
    </source>
</evidence>
<dbReference type="PANTHER" id="PTHR33602:SF1">
    <property type="entry name" value="REGULATORY PROTEIN RECX FAMILY PROTEIN"/>
    <property type="match status" value="1"/>
</dbReference>
<name>A0ABQ0NZP9_9PROT</name>
<evidence type="ECO:0000256" key="2">
    <source>
        <dbReference type="ARBA" id="ARBA00009695"/>
    </source>
</evidence>
<evidence type="ECO:0000259" key="5">
    <source>
        <dbReference type="Pfam" id="PF02631"/>
    </source>
</evidence>
<keyword evidence="4" id="KW-0963">Cytoplasm</keyword>
<evidence type="ECO:0000256" key="1">
    <source>
        <dbReference type="ARBA" id="ARBA00004496"/>
    </source>
</evidence>
<organism evidence="6 7">
    <name type="scientific">Saccharibacter floricola DSM 15669</name>
    <dbReference type="NCBI Taxonomy" id="1123227"/>
    <lineage>
        <taxon>Bacteria</taxon>
        <taxon>Pseudomonadati</taxon>
        <taxon>Pseudomonadota</taxon>
        <taxon>Alphaproteobacteria</taxon>
        <taxon>Acetobacterales</taxon>
        <taxon>Acetobacteraceae</taxon>
        <taxon>Saccharibacter</taxon>
    </lineage>
</organism>
<feature type="domain" description="RecX second three-helical" evidence="5">
    <location>
        <begin position="81"/>
        <end position="120"/>
    </location>
</feature>
<reference evidence="6" key="1">
    <citation type="submission" date="2013-04" db="EMBL/GenBank/DDBJ databases">
        <title>The genome sequencing project of 58 acetic acid bacteria.</title>
        <authorList>
            <person name="Okamoto-Kainuma A."/>
            <person name="Ishikawa M."/>
            <person name="Umino S."/>
            <person name="Koizumi Y."/>
            <person name="Shiwa Y."/>
            <person name="Yoshikawa H."/>
            <person name="Matsutani M."/>
            <person name="Matsushita K."/>
        </authorList>
    </citation>
    <scope>NUCLEOTIDE SEQUENCE</scope>
    <source>
        <strain evidence="6">DSM 15669</strain>
    </source>
</reference>
<proteinExistence type="inferred from homology"/>
<comment type="subcellular location">
    <subcellularLocation>
        <location evidence="1">Cytoplasm</location>
    </subcellularLocation>
</comment>
<sequence length="201" mass="22430">MSEIPPAPTQTQLREAALAHLARFATTRQGLRLVLQRRIRRWAGRAVRAGLEEEQAVAHEQQCQPWIDEIVASMEGLGAVDDAGYARARARSMTRTGRSRRAVKAHLRTKGVEQDTLDQAIDESLGERSDESGREAELGAALVLARKRRVGPFARPDRPEKEHHKVLAIFARNGFSQDVAQSALAMDLDEAEERIFAFRSL</sequence>
<dbReference type="InterPro" id="IPR053924">
    <property type="entry name" value="RecX_HTH_2nd"/>
</dbReference>